<keyword evidence="1" id="KW-1133">Transmembrane helix</keyword>
<dbReference type="AlphaFoldDB" id="A0AAV4U7M1"/>
<keyword evidence="1" id="KW-0812">Transmembrane</keyword>
<dbReference type="EMBL" id="BPLR01012402">
    <property type="protein sequence ID" value="GIY53766.1"/>
    <property type="molecule type" value="Genomic_DNA"/>
</dbReference>
<evidence type="ECO:0000313" key="2">
    <source>
        <dbReference type="EMBL" id="GIY53766.1"/>
    </source>
</evidence>
<feature type="transmembrane region" description="Helical" evidence="1">
    <location>
        <begin position="109"/>
        <end position="126"/>
    </location>
</feature>
<name>A0AAV4U7M1_CAEEX</name>
<protein>
    <submittedName>
        <fullName evidence="2">Uncharacterized protein</fullName>
    </submittedName>
</protein>
<evidence type="ECO:0000256" key="1">
    <source>
        <dbReference type="SAM" id="Phobius"/>
    </source>
</evidence>
<dbReference type="Proteomes" id="UP001054945">
    <property type="component" value="Unassembled WGS sequence"/>
</dbReference>
<gene>
    <name evidence="2" type="ORF">CEXT_136911</name>
</gene>
<organism evidence="2 3">
    <name type="scientific">Caerostris extrusa</name>
    <name type="common">Bark spider</name>
    <name type="synonym">Caerostris bankana</name>
    <dbReference type="NCBI Taxonomy" id="172846"/>
    <lineage>
        <taxon>Eukaryota</taxon>
        <taxon>Metazoa</taxon>
        <taxon>Ecdysozoa</taxon>
        <taxon>Arthropoda</taxon>
        <taxon>Chelicerata</taxon>
        <taxon>Arachnida</taxon>
        <taxon>Araneae</taxon>
        <taxon>Araneomorphae</taxon>
        <taxon>Entelegynae</taxon>
        <taxon>Araneoidea</taxon>
        <taxon>Araneidae</taxon>
        <taxon>Caerostris</taxon>
    </lineage>
</organism>
<evidence type="ECO:0000313" key="3">
    <source>
        <dbReference type="Proteomes" id="UP001054945"/>
    </source>
</evidence>
<proteinExistence type="predicted"/>
<reference evidence="2 3" key="1">
    <citation type="submission" date="2021-06" db="EMBL/GenBank/DDBJ databases">
        <title>Caerostris extrusa draft genome.</title>
        <authorList>
            <person name="Kono N."/>
            <person name="Arakawa K."/>
        </authorList>
    </citation>
    <scope>NUCLEOTIDE SEQUENCE [LARGE SCALE GENOMIC DNA]</scope>
</reference>
<sequence length="130" mass="14560">MSDFSGNKMASTALVPRSPNFISGRKKLPSGRLALHVVRKINLRDVVDFLLCSPRLLLRIKRATGGIYGLVNIFGHTLPLLRSANLVCSFNLPTSRTVLDSVQRTIRRVFGRWLHFVSILLVFASIRCNV</sequence>
<comment type="caution">
    <text evidence="2">The sequence shown here is derived from an EMBL/GenBank/DDBJ whole genome shotgun (WGS) entry which is preliminary data.</text>
</comment>
<keyword evidence="3" id="KW-1185">Reference proteome</keyword>
<keyword evidence="1" id="KW-0472">Membrane</keyword>
<accession>A0AAV4U7M1</accession>